<dbReference type="EMBL" id="LDAU01000054">
    <property type="protein sequence ID" value="KRX09158.1"/>
    <property type="molecule type" value="Genomic_DNA"/>
</dbReference>
<protein>
    <submittedName>
        <fullName evidence="5">Ankyrin repeat-containing domain</fullName>
    </submittedName>
</protein>
<proteinExistence type="predicted"/>
<feature type="region of interest" description="Disordered" evidence="4">
    <location>
        <begin position="1"/>
        <end position="26"/>
    </location>
</feature>
<feature type="repeat" description="ANK" evidence="3">
    <location>
        <begin position="150"/>
        <end position="182"/>
    </location>
</feature>
<evidence type="ECO:0000256" key="2">
    <source>
        <dbReference type="ARBA" id="ARBA00023043"/>
    </source>
</evidence>
<dbReference type="PROSITE" id="PS50088">
    <property type="entry name" value="ANK_REPEAT"/>
    <property type="match status" value="2"/>
</dbReference>
<organism evidence="5 6">
    <name type="scientific">Pseudocohnilembus persalinus</name>
    <name type="common">Ciliate</name>
    <dbReference type="NCBI Taxonomy" id="266149"/>
    <lineage>
        <taxon>Eukaryota</taxon>
        <taxon>Sar</taxon>
        <taxon>Alveolata</taxon>
        <taxon>Ciliophora</taxon>
        <taxon>Intramacronucleata</taxon>
        <taxon>Oligohymenophorea</taxon>
        <taxon>Scuticociliatia</taxon>
        <taxon>Philasterida</taxon>
        <taxon>Pseudocohnilembidae</taxon>
        <taxon>Pseudocohnilembus</taxon>
    </lineage>
</organism>
<feature type="compositionally biased region" description="Acidic residues" evidence="4">
    <location>
        <begin position="11"/>
        <end position="22"/>
    </location>
</feature>
<gene>
    <name evidence="5" type="ORF">PPERSA_08874</name>
</gene>
<dbReference type="Pfam" id="PF00023">
    <property type="entry name" value="Ank"/>
    <property type="match status" value="1"/>
</dbReference>
<dbReference type="InterPro" id="IPR002110">
    <property type="entry name" value="Ankyrin_rpt"/>
</dbReference>
<dbReference type="OMA" id="WVYENAD"/>
<dbReference type="OrthoDB" id="366390at2759"/>
<evidence type="ECO:0000256" key="4">
    <source>
        <dbReference type="SAM" id="MobiDB-lite"/>
    </source>
</evidence>
<dbReference type="InterPro" id="IPR036770">
    <property type="entry name" value="Ankyrin_rpt-contain_sf"/>
</dbReference>
<feature type="region of interest" description="Disordered" evidence="4">
    <location>
        <begin position="464"/>
        <end position="489"/>
    </location>
</feature>
<dbReference type="Proteomes" id="UP000054937">
    <property type="component" value="Unassembled WGS sequence"/>
</dbReference>
<feature type="compositionally biased region" description="Basic residues" evidence="4">
    <location>
        <begin position="480"/>
        <end position="489"/>
    </location>
</feature>
<reference evidence="5 6" key="1">
    <citation type="journal article" date="2015" name="Sci. Rep.">
        <title>Genome of the facultative scuticociliatosis pathogen Pseudocohnilembus persalinus provides insight into its virulence through horizontal gene transfer.</title>
        <authorList>
            <person name="Xiong J."/>
            <person name="Wang G."/>
            <person name="Cheng J."/>
            <person name="Tian M."/>
            <person name="Pan X."/>
            <person name="Warren A."/>
            <person name="Jiang C."/>
            <person name="Yuan D."/>
            <person name="Miao W."/>
        </authorList>
    </citation>
    <scope>NUCLEOTIDE SEQUENCE [LARGE SCALE GENOMIC DNA]</scope>
    <source>
        <strain evidence="5">36N120E</strain>
    </source>
</reference>
<dbReference type="Pfam" id="PF12796">
    <property type="entry name" value="Ank_2"/>
    <property type="match status" value="1"/>
</dbReference>
<dbReference type="PANTHER" id="PTHR24171:SF8">
    <property type="entry name" value="BRCA1-ASSOCIATED RING DOMAIN PROTEIN 1"/>
    <property type="match status" value="1"/>
</dbReference>
<dbReference type="InParanoid" id="A0A0V0R3U3"/>
<dbReference type="Gene3D" id="1.25.40.20">
    <property type="entry name" value="Ankyrin repeat-containing domain"/>
    <property type="match status" value="2"/>
</dbReference>
<dbReference type="AlphaFoldDB" id="A0A0V0R3U3"/>
<name>A0A0V0R3U3_PSEPJ</name>
<dbReference type="GO" id="GO:0085020">
    <property type="term" value="P:protein K6-linked ubiquitination"/>
    <property type="evidence" value="ECO:0007669"/>
    <property type="project" value="TreeGrafter"/>
</dbReference>
<sequence>MAEINPIDNNIQEEEQDEDQLEEEQKRLSSEFYEKQAIEAAGSGNLEEIKQAYQKKKDSITYVEPKKKWTPLVWAANKNHIEILKFLVEKGALQPYLEINEEIFPQKCTSGVINSNIRPTPLQWACFQGNLEIVWILLKNGCRWSDVDQFGNTSVHLAACGGNVKVFESLLMFGVSCESKNSRNHTVKDLATNKEILKLIDIHQSAKRCFASNELLEGKTKYWCQNCRNIFIFEEFEIKWTWADAEASQDEQYRIDGRCKSCWNKIAKYEDEIEKLMKKYQYGPLNEKIEEIEANNIQIDQKKFKAAQELQEQLRTQNVILDYIDSLKVIENYKSIFKSVHYLRERKQDAVDRGVTIDDNVRDKTDREIERLLAERKLRFDLDNFQIGNCTVEDRDELSQSIEDAKVKGVAANYLEESQDMQRKMDISIEAKDIFKMFKEYQTLPENEYPKCFYLDRKTQKIFDPETKKPADSKSWPPPKQKKKKKKKGQNQLVIPEWCAEGPEQLEQKIKTLKQLLESAEECKFDEDFINKCNEEIKRMTVEWKFRVAKTEENRLVAEYWLAQKKKKK</sequence>
<dbReference type="SUPFAM" id="SSF48403">
    <property type="entry name" value="Ankyrin repeat"/>
    <property type="match status" value="1"/>
</dbReference>
<feature type="repeat" description="ANK" evidence="3">
    <location>
        <begin position="67"/>
        <end position="92"/>
    </location>
</feature>
<dbReference type="PANTHER" id="PTHR24171">
    <property type="entry name" value="ANKYRIN REPEAT DOMAIN-CONTAINING PROTEIN 39-RELATED"/>
    <property type="match status" value="1"/>
</dbReference>
<evidence type="ECO:0000256" key="3">
    <source>
        <dbReference type="PROSITE-ProRule" id="PRU00023"/>
    </source>
</evidence>
<comment type="caution">
    <text evidence="5">The sequence shown here is derived from an EMBL/GenBank/DDBJ whole genome shotgun (WGS) entry which is preliminary data.</text>
</comment>
<keyword evidence="6" id="KW-1185">Reference proteome</keyword>
<dbReference type="GO" id="GO:0004842">
    <property type="term" value="F:ubiquitin-protein transferase activity"/>
    <property type="evidence" value="ECO:0007669"/>
    <property type="project" value="TreeGrafter"/>
</dbReference>
<evidence type="ECO:0000313" key="6">
    <source>
        <dbReference type="Proteomes" id="UP000054937"/>
    </source>
</evidence>
<accession>A0A0V0R3U3</accession>
<keyword evidence="1" id="KW-0677">Repeat</keyword>
<dbReference type="SMART" id="SM00248">
    <property type="entry name" value="ANK"/>
    <property type="match status" value="3"/>
</dbReference>
<keyword evidence="2 3" id="KW-0040">ANK repeat</keyword>
<evidence type="ECO:0000313" key="5">
    <source>
        <dbReference type="EMBL" id="KRX09158.1"/>
    </source>
</evidence>
<dbReference type="PROSITE" id="PS50297">
    <property type="entry name" value="ANK_REP_REGION"/>
    <property type="match status" value="1"/>
</dbReference>
<evidence type="ECO:0000256" key="1">
    <source>
        <dbReference type="ARBA" id="ARBA00022737"/>
    </source>
</evidence>